<dbReference type="RefSeq" id="WP_254152033.1">
    <property type="nucleotide sequence ID" value="NZ_JAHESD010000004.1"/>
</dbReference>
<proteinExistence type="predicted"/>
<accession>A0ABS5VLB1</accession>
<name>A0ABS5VLB1_9BACT</name>
<gene>
    <name evidence="1" type="ORF">KK060_03050</name>
</gene>
<evidence type="ECO:0000313" key="1">
    <source>
        <dbReference type="EMBL" id="MBT1702238.1"/>
    </source>
</evidence>
<dbReference type="Proteomes" id="UP000772618">
    <property type="component" value="Unassembled WGS sequence"/>
</dbReference>
<evidence type="ECO:0008006" key="3">
    <source>
        <dbReference type="Google" id="ProtNLM"/>
    </source>
</evidence>
<sequence length="130" mass="15023">MKNYTLTLLLGILAVAISGFRAEVIESSKIERALTNKDWAFYRAESLNGDISHVINTLYNNSSFYFSSTKQYEEKFFEKNVDGEWYVEGNKLFLNKGKFDEEVLDVIEITDKTLKLSVIERGEVVTLTYR</sequence>
<evidence type="ECO:0000313" key="2">
    <source>
        <dbReference type="Proteomes" id="UP000772618"/>
    </source>
</evidence>
<organism evidence="1 2">
    <name type="scientific">Chryseosolibacter indicus</name>
    <dbReference type="NCBI Taxonomy" id="2782351"/>
    <lineage>
        <taxon>Bacteria</taxon>
        <taxon>Pseudomonadati</taxon>
        <taxon>Bacteroidota</taxon>
        <taxon>Cytophagia</taxon>
        <taxon>Cytophagales</taxon>
        <taxon>Chryseotaleaceae</taxon>
        <taxon>Chryseosolibacter</taxon>
    </lineage>
</organism>
<protein>
    <recommendedName>
        <fullName evidence="3">Lipocalin-like domain-containing protein</fullName>
    </recommendedName>
</protein>
<dbReference type="EMBL" id="JAHESD010000004">
    <property type="protein sequence ID" value="MBT1702238.1"/>
    <property type="molecule type" value="Genomic_DNA"/>
</dbReference>
<reference evidence="1 2" key="1">
    <citation type="submission" date="2021-05" db="EMBL/GenBank/DDBJ databases">
        <title>A Polyphasic approach of four new species of the genus Ohtaekwangia: Ohtaekwangia histidinii sp. nov., Ohtaekwangia cretensis sp. nov., Ohtaekwangia indiensis sp. nov., Ohtaekwangia reichenbachii sp. nov. from diverse environment.</title>
        <authorList>
            <person name="Octaviana S."/>
        </authorList>
    </citation>
    <scope>NUCLEOTIDE SEQUENCE [LARGE SCALE GENOMIC DNA]</scope>
    <source>
        <strain evidence="1 2">PWU20</strain>
    </source>
</reference>
<keyword evidence="2" id="KW-1185">Reference proteome</keyword>
<comment type="caution">
    <text evidence="1">The sequence shown here is derived from an EMBL/GenBank/DDBJ whole genome shotgun (WGS) entry which is preliminary data.</text>
</comment>